<reference evidence="1" key="1">
    <citation type="submission" date="2023-04" db="EMBL/GenBank/DDBJ databases">
        <title>Ambrosiozyma monospora NBRC 10751.</title>
        <authorList>
            <person name="Ichikawa N."/>
            <person name="Sato H."/>
            <person name="Tonouchi N."/>
        </authorList>
    </citation>
    <scope>NUCLEOTIDE SEQUENCE</scope>
    <source>
        <strain evidence="1">NBRC 10751</strain>
    </source>
</reference>
<comment type="caution">
    <text evidence="1">The sequence shown here is derived from an EMBL/GenBank/DDBJ whole genome shotgun (WGS) entry which is preliminary data.</text>
</comment>
<keyword evidence="2" id="KW-1185">Reference proteome</keyword>
<evidence type="ECO:0000313" key="2">
    <source>
        <dbReference type="Proteomes" id="UP001165064"/>
    </source>
</evidence>
<accession>A0ACB5TRB4</accession>
<dbReference type="Proteomes" id="UP001165064">
    <property type="component" value="Unassembled WGS sequence"/>
</dbReference>
<protein>
    <submittedName>
        <fullName evidence="1">Unnamed protein product</fullName>
    </submittedName>
</protein>
<evidence type="ECO:0000313" key="1">
    <source>
        <dbReference type="EMBL" id="GME93088.1"/>
    </source>
</evidence>
<proteinExistence type="predicted"/>
<name>A0ACB5TRB4_AMBMO</name>
<dbReference type="EMBL" id="BSXS01008608">
    <property type="protein sequence ID" value="GME93088.1"/>
    <property type="molecule type" value="Genomic_DNA"/>
</dbReference>
<sequence length="552" mass="61022">MSEQVTTPTTTPHLDQPDPTPSSKLKLTKTTEIQIIINNLKQKFAESQTTSTAKQRSLEIKTQLQKLRSNLIENKDELETSLGKDFHRPKLETCVCELGPVLSEIDYFLNNADSILNGGTEKPDKLAFSFSTLTARVERIALGVILIVAPFNYPLLLSLGPVIGAIGCGNRVVLKLPTDQIPAFCETLTINVLQESFDQSWFTVMNGGLEVAQNLTSVETVKLFDKVVFTGSTRVGGIVASNAGVSCTPVLLELGGKSPVFVTSNCKDFQKAANRILWGKFTNAGQTCVAADYLVVEDDVYDEFLKVLKATFDDLFNSVSSDTDFAHLVNGSAFIRISKYLETTKGTIISPKESHKPQKETNFFPPTLITDVDFTDSLMKEELFGPVLPIIKYKSLSNVIDSIKTHHDTPLALYIFSADRTEQDLIKASIQSGAVGINELMMHAGCMDLPFGGIGNSGYGDYHGKYSIDAFTHKRAIIKQPYWAETIIGERYLPYNATKAAHLWTFIKFPDVPLNIGWVFKYLAVFSAGAVLGWVLNTLFIVWMVDHDTMEL</sequence>
<gene>
    <name evidence="1" type="ORF">Amon02_000923600</name>
</gene>
<organism evidence="1 2">
    <name type="scientific">Ambrosiozyma monospora</name>
    <name type="common">Yeast</name>
    <name type="synonym">Endomycopsis monosporus</name>
    <dbReference type="NCBI Taxonomy" id="43982"/>
    <lineage>
        <taxon>Eukaryota</taxon>
        <taxon>Fungi</taxon>
        <taxon>Dikarya</taxon>
        <taxon>Ascomycota</taxon>
        <taxon>Saccharomycotina</taxon>
        <taxon>Pichiomycetes</taxon>
        <taxon>Pichiales</taxon>
        <taxon>Pichiaceae</taxon>
        <taxon>Ambrosiozyma</taxon>
    </lineage>
</organism>